<protein>
    <submittedName>
        <fullName evidence="2">Uncharacterized protein</fullName>
    </submittedName>
</protein>
<accession>A0A9P0G4Y9</accession>
<dbReference type="EMBL" id="OV651824">
    <property type="protein sequence ID" value="CAH1102214.1"/>
    <property type="molecule type" value="Genomic_DNA"/>
</dbReference>
<feature type="transmembrane region" description="Helical" evidence="1">
    <location>
        <begin position="6"/>
        <end position="28"/>
    </location>
</feature>
<dbReference type="OrthoDB" id="6726003at2759"/>
<name>A0A9P0G4Y9_9CUCU</name>
<reference evidence="2" key="1">
    <citation type="submission" date="2022-01" db="EMBL/GenBank/DDBJ databases">
        <authorList>
            <person name="King R."/>
        </authorList>
    </citation>
    <scope>NUCLEOTIDE SEQUENCE</scope>
</reference>
<gene>
    <name evidence="2" type="ORF">PSYICH_LOCUS3421</name>
</gene>
<keyword evidence="1" id="KW-0812">Transmembrane</keyword>
<evidence type="ECO:0000313" key="2">
    <source>
        <dbReference type="EMBL" id="CAH1102214.1"/>
    </source>
</evidence>
<dbReference type="Proteomes" id="UP001153636">
    <property type="component" value="Chromosome 12"/>
</dbReference>
<sequence>MDLKKHYKKVLFILSSAVAVYFFNKFVYKKMFGSGKPKKKPLKEFPTIEDIQKFIEELPFDAIKMDRGITLKDLLGELSEFSDDEEWKELIASVHNMYNEHPDDTTTTIAS</sequence>
<proteinExistence type="predicted"/>
<evidence type="ECO:0000256" key="1">
    <source>
        <dbReference type="SAM" id="Phobius"/>
    </source>
</evidence>
<keyword evidence="1" id="KW-1133">Transmembrane helix</keyword>
<dbReference type="AlphaFoldDB" id="A0A9P0G4Y9"/>
<organism evidence="2 3">
    <name type="scientific">Psylliodes chrysocephalus</name>
    <dbReference type="NCBI Taxonomy" id="3402493"/>
    <lineage>
        <taxon>Eukaryota</taxon>
        <taxon>Metazoa</taxon>
        <taxon>Ecdysozoa</taxon>
        <taxon>Arthropoda</taxon>
        <taxon>Hexapoda</taxon>
        <taxon>Insecta</taxon>
        <taxon>Pterygota</taxon>
        <taxon>Neoptera</taxon>
        <taxon>Endopterygota</taxon>
        <taxon>Coleoptera</taxon>
        <taxon>Polyphaga</taxon>
        <taxon>Cucujiformia</taxon>
        <taxon>Chrysomeloidea</taxon>
        <taxon>Chrysomelidae</taxon>
        <taxon>Galerucinae</taxon>
        <taxon>Alticini</taxon>
        <taxon>Psylliodes</taxon>
    </lineage>
</organism>
<keyword evidence="1" id="KW-0472">Membrane</keyword>
<keyword evidence="3" id="KW-1185">Reference proteome</keyword>
<evidence type="ECO:0000313" key="3">
    <source>
        <dbReference type="Proteomes" id="UP001153636"/>
    </source>
</evidence>